<name>A0A1W1XLA1_9CLOT</name>
<evidence type="ECO:0000259" key="1">
    <source>
        <dbReference type="Pfam" id="PF01261"/>
    </source>
</evidence>
<dbReference type="AlphaFoldDB" id="A0A1W1XLA1"/>
<dbReference type="PANTHER" id="PTHR12110">
    <property type="entry name" value="HYDROXYPYRUVATE ISOMERASE"/>
    <property type="match status" value="1"/>
</dbReference>
<gene>
    <name evidence="2" type="ORF">SAMN02745134_02282</name>
</gene>
<dbReference type="GO" id="GO:0016853">
    <property type="term" value="F:isomerase activity"/>
    <property type="evidence" value="ECO:0007669"/>
    <property type="project" value="UniProtKB-KW"/>
</dbReference>
<feature type="domain" description="Xylose isomerase-like TIM barrel" evidence="1">
    <location>
        <begin position="21"/>
        <end position="244"/>
    </location>
</feature>
<dbReference type="InterPro" id="IPR050312">
    <property type="entry name" value="IolE/XylAMocC-like"/>
</dbReference>
<dbReference type="InterPro" id="IPR013022">
    <property type="entry name" value="Xyl_isomerase-like_TIM-brl"/>
</dbReference>
<accession>A0A1W1XLA1</accession>
<dbReference type="Proteomes" id="UP000192468">
    <property type="component" value="Unassembled WGS sequence"/>
</dbReference>
<evidence type="ECO:0000313" key="2">
    <source>
        <dbReference type="EMBL" id="SMC24726.1"/>
    </source>
</evidence>
<dbReference type="STRING" id="1121291.SAMN02745134_02282"/>
<dbReference type="SUPFAM" id="SSF51658">
    <property type="entry name" value="Xylose isomerase-like"/>
    <property type="match status" value="1"/>
</dbReference>
<dbReference type="InterPro" id="IPR036237">
    <property type="entry name" value="Xyl_isomerase-like_sf"/>
</dbReference>
<organism evidence="2 3">
    <name type="scientific">Clostridium acidisoli DSM 12555</name>
    <dbReference type="NCBI Taxonomy" id="1121291"/>
    <lineage>
        <taxon>Bacteria</taxon>
        <taxon>Bacillati</taxon>
        <taxon>Bacillota</taxon>
        <taxon>Clostridia</taxon>
        <taxon>Eubacteriales</taxon>
        <taxon>Clostridiaceae</taxon>
        <taxon>Clostridium</taxon>
    </lineage>
</organism>
<dbReference type="RefSeq" id="WP_084116110.1">
    <property type="nucleotide sequence ID" value="NZ_FWXH01000007.1"/>
</dbReference>
<proteinExistence type="predicted"/>
<dbReference type="PANTHER" id="PTHR12110:SF21">
    <property type="entry name" value="XYLOSE ISOMERASE-LIKE TIM BARREL DOMAIN-CONTAINING PROTEIN"/>
    <property type="match status" value="1"/>
</dbReference>
<keyword evidence="2" id="KW-0413">Isomerase</keyword>
<keyword evidence="3" id="KW-1185">Reference proteome</keyword>
<reference evidence="2 3" key="1">
    <citation type="submission" date="2017-04" db="EMBL/GenBank/DDBJ databases">
        <authorList>
            <person name="Afonso C.L."/>
            <person name="Miller P.J."/>
            <person name="Scott M.A."/>
            <person name="Spackman E."/>
            <person name="Goraichik I."/>
            <person name="Dimitrov K.M."/>
            <person name="Suarez D.L."/>
            <person name="Swayne D.E."/>
        </authorList>
    </citation>
    <scope>NUCLEOTIDE SEQUENCE [LARGE SCALE GENOMIC DNA]</scope>
    <source>
        <strain evidence="2 3">DSM 12555</strain>
    </source>
</reference>
<evidence type="ECO:0000313" key="3">
    <source>
        <dbReference type="Proteomes" id="UP000192468"/>
    </source>
</evidence>
<dbReference type="Pfam" id="PF01261">
    <property type="entry name" value="AP_endonuc_2"/>
    <property type="match status" value="1"/>
</dbReference>
<dbReference type="OrthoDB" id="148059at2"/>
<sequence>MEIGLSSAVFYPKVETEHSIELISSLGFSCAEIFLNSPMEFEEDFIRLLRDKKDKYNLEINSVHSFSSLYEPYLFDSYKRRRDDMLKYFTKVCVAAKLLGARCYTFHGMRLNNIEAIDFKLIHDVYNTLTYIAGENGIKLAQENVSWCMSSNIEYLNRIEENINYPLYYTFDIKQSYKAGIKPFEYLDIMGNKLINFHVNDRDDKHVCLMPGQGNVDLKAIFNKIKAQNYLGNVIIEVYGNNYKTYSELQDAKKFLSKFI</sequence>
<dbReference type="EMBL" id="FWXH01000007">
    <property type="protein sequence ID" value="SMC24726.1"/>
    <property type="molecule type" value="Genomic_DNA"/>
</dbReference>
<protein>
    <submittedName>
        <fullName evidence="2">Sugar phosphate isomerase/epimerase</fullName>
    </submittedName>
</protein>
<dbReference type="Gene3D" id="3.20.20.150">
    <property type="entry name" value="Divalent-metal-dependent TIM barrel enzymes"/>
    <property type="match status" value="1"/>
</dbReference>